<dbReference type="GO" id="GO:0000155">
    <property type="term" value="F:phosphorelay sensor kinase activity"/>
    <property type="evidence" value="ECO:0007669"/>
    <property type="project" value="InterPro"/>
</dbReference>
<gene>
    <name evidence="7" type="ORF">PXH66_01500</name>
</gene>
<dbReference type="CDD" id="cd00082">
    <property type="entry name" value="HisKA"/>
    <property type="match status" value="1"/>
</dbReference>
<keyword evidence="8" id="KW-1185">Reference proteome</keyword>
<dbReference type="SMART" id="SM00448">
    <property type="entry name" value="REC"/>
    <property type="match status" value="1"/>
</dbReference>
<dbReference type="InterPro" id="IPR001789">
    <property type="entry name" value="Sig_transdc_resp-reg_receiver"/>
</dbReference>
<keyword evidence="4" id="KW-0902">Two-component regulatory system</keyword>
<comment type="catalytic activity">
    <reaction evidence="1">
        <text>ATP + protein L-histidine = ADP + protein N-phospho-L-histidine.</text>
        <dbReference type="EC" id="2.7.13.3"/>
    </reaction>
</comment>
<organism evidence="7 8">
    <name type="scientific">Synoicihabitans lomoniglobus</name>
    <dbReference type="NCBI Taxonomy" id="2909285"/>
    <lineage>
        <taxon>Bacteria</taxon>
        <taxon>Pseudomonadati</taxon>
        <taxon>Verrucomicrobiota</taxon>
        <taxon>Opitutia</taxon>
        <taxon>Opitutales</taxon>
        <taxon>Opitutaceae</taxon>
        <taxon>Synoicihabitans</taxon>
    </lineage>
</organism>
<dbReference type="Pfam" id="PF00512">
    <property type="entry name" value="HisKA"/>
    <property type="match status" value="1"/>
</dbReference>
<proteinExistence type="predicted"/>
<dbReference type="PANTHER" id="PTHR45339">
    <property type="entry name" value="HYBRID SIGNAL TRANSDUCTION HISTIDINE KINASE J"/>
    <property type="match status" value="1"/>
</dbReference>
<sequence length="320" mass="34729">MSETTAEADGTGDGVSELAKLRHDLRTPLNQILGYSELIAETAEDEDIAGLEITAMAVNKAGNDMLGLLNDAMSPWKIAAGSFSLVALREEMQEPIGRIDDRLAEGLQIASGADNEEIAADLEKISTAVQNLNVLLAEAREPVVPPAVAPRTGMTVPPFSARDPAYGVAQDSKLLLVDDDVINREMMSRRLKHMGFNVVLAEDGYRALEAMAEEGFDLVLLDIMMPGIDGFQTLAKIKENDAWDNIPIIMLTALDDAESTGRCIAAGAEDYAPKPFNTTVLRARIGSALEKRRLRGMEEKYLARIKELELELQNFIGAAS</sequence>
<dbReference type="SMART" id="SM00388">
    <property type="entry name" value="HisKA"/>
    <property type="match status" value="1"/>
</dbReference>
<evidence type="ECO:0000313" key="8">
    <source>
        <dbReference type="Proteomes" id="UP001218638"/>
    </source>
</evidence>
<evidence type="ECO:0000256" key="3">
    <source>
        <dbReference type="ARBA" id="ARBA00022553"/>
    </source>
</evidence>
<dbReference type="Gene3D" id="3.40.50.2300">
    <property type="match status" value="1"/>
</dbReference>
<dbReference type="InterPro" id="IPR036097">
    <property type="entry name" value="HisK_dim/P_sf"/>
</dbReference>
<dbReference type="Proteomes" id="UP001218638">
    <property type="component" value="Chromosome"/>
</dbReference>
<name>A0AAF0CNH4_9BACT</name>
<evidence type="ECO:0000259" key="5">
    <source>
        <dbReference type="SMART" id="SM00388"/>
    </source>
</evidence>
<feature type="domain" description="Response regulatory" evidence="6">
    <location>
        <begin position="172"/>
        <end position="285"/>
    </location>
</feature>
<dbReference type="SUPFAM" id="SSF47384">
    <property type="entry name" value="Homodimeric domain of signal transducing histidine kinase"/>
    <property type="match status" value="1"/>
</dbReference>
<dbReference type="CDD" id="cd17574">
    <property type="entry name" value="REC_OmpR"/>
    <property type="match status" value="1"/>
</dbReference>
<evidence type="ECO:0000256" key="4">
    <source>
        <dbReference type="ARBA" id="ARBA00023012"/>
    </source>
</evidence>
<evidence type="ECO:0000256" key="1">
    <source>
        <dbReference type="ARBA" id="ARBA00000085"/>
    </source>
</evidence>
<reference evidence="7" key="1">
    <citation type="submission" date="2023-03" db="EMBL/GenBank/DDBJ databases">
        <title>Lomoglobus Profundus gen. nov., sp. nov., a novel member of the phylum Verrucomicrobia, isolated from deep-marine sediment of South China Sea.</title>
        <authorList>
            <person name="Ahmad T."/>
            <person name="Ishaq S.E."/>
            <person name="Wang F."/>
        </authorList>
    </citation>
    <scope>NUCLEOTIDE SEQUENCE</scope>
    <source>
        <strain evidence="7">LMO-M01</strain>
    </source>
</reference>
<accession>A0AAF0CNH4</accession>
<dbReference type="RefSeq" id="WP_330928729.1">
    <property type="nucleotide sequence ID" value="NZ_CP119075.1"/>
</dbReference>
<dbReference type="PANTHER" id="PTHR45339:SF1">
    <property type="entry name" value="HYBRID SIGNAL TRANSDUCTION HISTIDINE KINASE J"/>
    <property type="match status" value="1"/>
</dbReference>
<dbReference type="SUPFAM" id="SSF52172">
    <property type="entry name" value="CheY-like"/>
    <property type="match status" value="1"/>
</dbReference>
<protein>
    <recommendedName>
        <fullName evidence="2">histidine kinase</fullName>
        <ecNumber evidence="2">2.7.13.3</ecNumber>
    </recommendedName>
</protein>
<dbReference type="Pfam" id="PF00072">
    <property type="entry name" value="Response_reg"/>
    <property type="match status" value="1"/>
</dbReference>
<evidence type="ECO:0000313" key="7">
    <source>
        <dbReference type="EMBL" id="WED65523.1"/>
    </source>
</evidence>
<dbReference type="Gene3D" id="1.10.287.130">
    <property type="match status" value="1"/>
</dbReference>
<feature type="domain" description="Signal transduction histidine kinase dimerisation/phosphoacceptor" evidence="5">
    <location>
        <begin position="14"/>
        <end position="81"/>
    </location>
</feature>
<dbReference type="InterPro" id="IPR011006">
    <property type="entry name" value="CheY-like_superfamily"/>
</dbReference>
<dbReference type="InterPro" id="IPR003661">
    <property type="entry name" value="HisK_dim/P_dom"/>
</dbReference>
<evidence type="ECO:0000256" key="2">
    <source>
        <dbReference type="ARBA" id="ARBA00012438"/>
    </source>
</evidence>
<evidence type="ECO:0000259" key="6">
    <source>
        <dbReference type="SMART" id="SM00448"/>
    </source>
</evidence>
<dbReference type="AlphaFoldDB" id="A0AAF0CNH4"/>
<dbReference type="KEGG" id="slom:PXH66_01500"/>
<dbReference type="EMBL" id="CP119075">
    <property type="protein sequence ID" value="WED65523.1"/>
    <property type="molecule type" value="Genomic_DNA"/>
</dbReference>
<dbReference type="EC" id="2.7.13.3" evidence="2"/>
<keyword evidence="3" id="KW-0597">Phosphoprotein</keyword>